<dbReference type="EMBL" id="WBOT01000001">
    <property type="protein sequence ID" value="KAB2335902.1"/>
    <property type="molecule type" value="Genomic_DNA"/>
</dbReference>
<keyword evidence="2" id="KW-1185">Reference proteome</keyword>
<dbReference type="AlphaFoldDB" id="A0A7V7RSJ2"/>
<evidence type="ECO:0000313" key="2">
    <source>
        <dbReference type="Proteomes" id="UP000441354"/>
    </source>
</evidence>
<accession>A0A7V7RSJ2</accession>
<sequence length="124" mass="13926">MTLKKSMLGDNEIYLGDKKAEVKKLTPTLWKQLFGTIDKLPGLIMQVMLAPKKDFYSYVLMACDVALDEVVEITAVLSGIDKQYISDKAGVDEIIAYLMKTAQKNNLNEIVKNVKSLLPKKKTE</sequence>
<comment type="caution">
    <text evidence="1">The sequence shown here is derived from an EMBL/GenBank/DDBJ whole genome shotgun (WGS) entry which is preliminary data.</text>
</comment>
<protein>
    <submittedName>
        <fullName evidence="1">Uncharacterized protein</fullName>
    </submittedName>
</protein>
<gene>
    <name evidence="1" type="ORF">F7732_00490</name>
</gene>
<name>A0A7V7RSJ2_9BACI</name>
<dbReference type="OrthoDB" id="2647283at2"/>
<evidence type="ECO:0000313" key="1">
    <source>
        <dbReference type="EMBL" id="KAB2335902.1"/>
    </source>
</evidence>
<proteinExistence type="predicted"/>
<dbReference type="Proteomes" id="UP000441354">
    <property type="component" value="Unassembled WGS sequence"/>
</dbReference>
<organism evidence="1 2">
    <name type="scientific">Bacillus mesophilum</name>
    <dbReference type="NCBI Taxonomy" id="1071718"/>
    <lineage>
        <taxon>Bacteria</taxon>
        <taxon>Bacillati</taxon>
        <taxon>Bacillota</taxon>
        <taxon>Bacilli</taxon>
        <taxon>Bacillales</taxon>
        <taxon>Bacillaceae</taxon>
        <taxon>Bacillus</taxon>
    </lineage>
</organism>
<reference evidence="1 2" key="1">
    <citation type="journal article" date="2014" name="Arch. Microbiol.">
        <title>Bacillus mesophilum sp. nov., strain IITR-54T, a novel 4-chlorobiphenyl dechlorinating bacterium.</title>
        <authorList>
            <person name="Manickam N."/>
            <person name="Singh N.K."/>
            <person name="Bajaj A."/>
            <person name="Kumar R.M."/>
            <person name="Kaur G."/>
            <person name="Kaur N."/>
            <person name="Bala M."/>
            <person name="Kumar A."/>
            <person name="Mayilraj S."/>
        </authorList>
    </citation>
    <scope>NUCLEOTIDE SEQUENCE [LARGE SCALE GENOMIC DNA]</scope>
    <source>
        <strain evidence="1 2">IITR-54</strain>
    </source>
</reference>